<dbReference type="PANTHER" id="PTHR30126:SF94">
    <property type="entry name" value="LYSR FAMILY TRANSCRIPTIONAL REGULATOR"/>
    <property type="match status" value="1"/>
</dbReference>
<dbReference type="Gene3D" id="3.40.190.10">
    <property type="entry name" value="Periplasmic binding protein-like II"/>
    <property type="match status" value="2"/>
</dbReference>
<dbReference type="InterPro" id="IPR005119">
    <property type="entry name" value="LysR_subst-bd"/>
</dbReference>
<gene>
    <name evidence="6" type="ORF">GT347_26770</name>
</gene>
<dbReference type="PANTHER" id="PTHR30126">
    <property type="entry name" value="HTH-TYPE TRANSCRIPTIONAL REGULATOR"/>
    <property type="match status" value="1"/>
</dbReference>
<dbReference type="InterPro" id="IPR000847">
    <property type="entry name" value="LysR_HTH_N"/>
</dbReference>
<organism evidence="6 7">
    <name type="scientific">Xylophilus rhododendri</name>
    <dbReference type="NCBI Taxonomy" id="2697032"/>
    <lineage>
        <taxon>Bacteria</taxon>
        <taxon>Pseudomonadati</taxon>
        <taxon>Pseudomonadota</taxon>
        <taxon>Betaproteobacteria</taxon>
        <taxon>Burkholderiales</taxon>
        <taxon>Xylophilus</taxon>
    </lineage>
</organism>
<keyword evidence="3" id="KW-0238">DNA-binding</keyword>
<name>A0A857JF14_9BURK</name>
<evidence type="ECO:0000256" key="4">
    <source>
        <dbReference type="ARBA" id="ARBA00023163"/>
    </source>
</evidence>
<dbReference type="EMBL" id="CP047650">
    <property type="protein sequence ID" value="QHJ01276.1"/>
    <property type="molecule type" value="Genomic_DNA"/>
</dbReference>
<evidence type="ECO:0000256" key="3">
    <source>
        <dbReference type="ARBA" id="ARBA00023125"/>
    </source>
</evidence>
<protein>
    <submittedName>
        <fullName evidence="6">LysR family transcriptional regulator</fullName>
    </submittedName>
</protein>
<keyword evidence="7" id="KW-1185">Reference proteome</keyword>
<evidence type="ECO:0000313" key="7">
    <source>
        <dbReference type="Proteomes" id="UP000464787"/>
    </source>
</evidence>
<dbReference type="GO" id="GO:0000976">
    <property type="term" value="F:transcription cis-regulatory region binding"/>
    <property type="evidence" value="ECO:0007669"/>
    <property type="project" value="TreeGrafter"/>
</dbReference>
<accession>A0A857JF14</accession>
<dbReference type="PROSITE" id="PS50931">
    <property type="entry name" value="HTH_LYSR"/>
    <property type="match status" value="1"/>
</dbReference>
<dbReference type="SUPFAM" id="SSF53850">
    <property type="entry name" value="Periplasmic binding protein-like II"/>
    <property type="match status" value="1"/>
</dbReference>
<dbReference type="Proteomes" id="UP000464787">
    <property type="component" value="Chromosome"/>
</dbReference>
<proteinExistence type="inferred from homology"/>
<dbReference type="KEGG" id="xyk:GT347_26770"/>
<dbReference type="InterPro" id="IPR036390">
    <property type="entry name" value="WH_DNA-bd_sf"/>
</dbReference>
<dbReference type="RefSeq" id="WP_160555084.1">
    <property type="nucleotide sequence ID" value="NZ_CP047650.1"/>
</dbReference>
<reference evidence="6 7" key="1">
    <citation type="submission" date="2020-01" db="EMBL/GenBank/DDBJ databases">
        <title>Genome sequencing of strain KACC 21265.</title>
        <authorList>
            <person name="Heo J."/>
            <person name="Kim S.-J."/>
            <person name="Kim J.-S."/>
            <person name="Hong S.-B."/>
            <person name="Kwon S.-W."/>
        </authorList>
    </citation>
    <scope>NUCLEOTIDE SEQUENCE [LARGE SCALE GENOMIC DNA]</scope>
    <source>
        <strain evidence="6 7">KACC 21265</strain>
    </source>
</reference>
<feature type="domain" description="HTH lysR-type" evidence="5">
    <location>
        <begin position="1"/>
        <end position="58"/>
    </location>
</feature>
<evidence type="ECO:0000259" key="5">
    <source>
        <dbReference type="PROSITE" id="PS50931"/>
    </source>
</evidence>
<comment type="similarity">
    <text evidence="1">Belongs to the LysR transcriptional regulatory family.</text>
</comment>
<evidence type="ECO:0000256" key="1">
    <source>
        <dbReference type="ARBA" id="ARBA00009437"/>
    </source>
</evidence>
<keyword evidence="4" id="KW-0804">Transcription</keyword>
<dbReference type="Pfam" id="PF00126">
    <property type="entry name" value="HTH_1"/>
    <property type="match status" value="1"/>
</dbReference>
<evidence type="ECO:0000256" key="2">
    <source>
        <dbReference type="ARBA" id="ARBA00023015"/>
    </source>
</evidence>
<sequence length="294" mass="31235">MKWEAFATLDAVLRTGTLAAAAKETNLTAGAVGLQMKQLEAFVGHQLFDRSGLQVKPLPLAGQVAAIMRRAQGELDVLRRPASIVLEGPLELGVIESMQPLLLPGALQALRRAHPGLRVHPHRGKSAELTHAVKAGNLDAAVVAQPEQGASSRLDWHALMHCPLSLVVPPDAPAGASPAALFQRYEWIQYDRASIAGRLAARYLQKHFKPRAGGLELDGVRAVLAMVNAGLGLSMVQLSEPGIALPFPVRVIALPQAPVIRFSLVSRSADALSRPLAAVREALGEAARERGLPG</sequence>
<dbReference type="SUPFAM" id="SSF46785">
    <property type="entry name" value="Winged helix' DNA-binding domain"/>
    <property type="match status" value="1"/>
</dbReference>
<dbReference type="Pfam" id="PF03466">
    <property type="entry name" value="LysR_substrate"/>
    <property type="match status" value="1"/>
</dbReference>
<dbReference type="Gene3D" id="1.10.10.10">
    <property type="entry name" value="Winged helix-like DNA-binding domain superfamily/Winged helix DNA-binding domain"/>
    <property type="match status" value="1"/>
</dbReference>
<keyword evidence="2" id="KW-0805">Transcription regulation</keyword>
<dbReference type="GO" id="GO:0003700">
    <property type="term" value="F:DNA-binding transcription factor activity"/>
    <property type="evidence" value="ECO:0007669"/>
    <property type="project" value="InterPro"/>
</dbReference>
<evidence type="ECO:0000313" key="6">
    <source>
        <dbReference type="EMBL" id="QHJ01276.1"/>
    </source>
</evidence>
<dbReference type="AlphaFoldDB" id="A0A857JF14"/>
<dbReference type="InterPro" id="IPR036388">
    <property type="entry name" value="WH-like_DNA-bd_sf"/>
</dbReference>